<evidence type="ECO:0000313" key="4">
    <source>
        <dbReference type="Proteomes" id="UP000541444"/>
    </source>
</evidence>
<evidence type="ECO:0000259" key="2">
    <source>
        <dbReference type="Pfam" id="PF13456"/>
    </source>
</evidence>
<dbReference type="InterPro" id="IPR012337">
    <property type="entry name" value="RNaseH-like_sf"/>
</dbReference>
<protein>
    <recommendedName>
        <fullName evidence="2">RNase H type-1 domain-containing protein</fullName>
    </recommendedName>
</protein>
<dbReference type="GO" id="GO:0003676">
    <property type="term" value="F:nucleic acid binding"/>
    <property type="evidence" value="ECO:0007669"/>
    <property type="project" value="InterPro"/>
</dbReference>
<evidence type="ECO:0000256" key="1">
    <source>
        <dbReference type="SAM" id="MobiDB-lite"/>
    </source>
</evidence>
<dbReference type="CDD" id="cd06222">
    <property type="entry name" value="RNase_H_like"/>
    <property type="match status" value="1"/>
</dbReference>
<organism evidence="3 4">
    <name type="scientific">Kingdonia uniflora</name>
    <dbReference type="NCBI Taxonomy" id="39325"/>
    <lineage>
        <taxon>Eukaryota</taxon>
        <taxon>Viridiplantae</taxon>
        <taxon>Streptophyta</taxon>
        <taxon>Embryophyta</taxon>
        <taxon>Tracheophyta</taxon>
        <taxon>Spermatophyta</taxon>
        <taxon>Magnoliopsida</taxon>
        <taxon>Ranunculales</taxon>
        <taxon>Circaeasteraceae</taxon>
        <taxon>Kingdonia</taxon>
    </lineage>
</organism>
<feature type="domain" description="RNase H type-1" evidence="2">
    <location>
        <begin position="203"/>
        <end position="276"/>
    </location>
</feature>
<dbReference type="InterPro" id="IPR002156">
    <property type="entry name" value="RNaseH_domain"/>
</dbReference>
<dbReference type="Proteomes" id="UP000541444">
    <property type="component" value="Unassembled WGS sequence"/>
</dbReference>
<dbReference type="InterPro" id="IPR044730">
    <property type="entry name" value="RNase_H-like_dom_plant"/>
</dbReference>
<name>A0A7J7NP27_9MAGN</name>
<dbReference type="EMBL" id="JACGCM010000671">
    <property type="protein sequence ID" value="KAF6168929.1"/>
    <property type="molecule type" value="Genomic_DNA"/>
</dbReference>
<feature type="region of interest" description="Disordered" evidence="1">
    <location>
        <begin position="1"/>
        <end position="22"/>
    </location>
</feature>
<accession>A0A7J7NP27</accession>
<dbReference type="InterPro" id="IPR053151">
    <property type="entry name" value="RNase_H-like"/>
</dbReference>
<reference evidence="3 4" key="1">
    <citation type="journal article" date="2020" name="IScience">
        <title>Genome Sequencing of the Endangered Kingdonia uniflora (Circaeasteraceae, Ranunculales) Reveals Potential Mechanisms of Evolutionary Specialization.</title>
        <authorList>
            <person name="Sun Y."/>
            <person name="Deng T."/>
            <person name="Zhang A."/>
            <person name="Moore M.J."/>
            <person name="Landis J.B."/>
            <person name="Lin N."/>
            <person name="Zhang H."/>
            <person name="Zhang X."/>
            <person name="Huang J."/>
            <person name="Zhang X."/>
            <person name="Sun H."/>
            <person name="Wang H."/>
        </authorList>
    </citation>
    <scope>NUCLEOTIDE SEQUENCE [LARGE SCALE GENOMIC DNA]</scope>
    <source>
        <strain evidence="3">TB1705</strain>
        <tissue evidence="3">Leaf</tissue>
    </source>
</reference>
<dbReference type="Gene3D" id="3.30.420.10">
    <property type="entry name" value="Ribonuclease H-like superfamily/Ribonuclease H"/>
    <property type="match status" value="1"/>
</dbReference>
<dbReference type="GO" id="GO:0004523">
    <property type="term" value="F:RNA-DNA hybrid ribonuclease activity"/>
    <property type="evidence" value="ECO:0007669"/>
    <property type="project" value="InterPro"/>
</dbReference>
<dbReference type="Pfam" id="PF13456">
    <property type="entry name" value="RVT_3"/>
    <property type="match status" value="1"/>
</dbReference>
<dbReference type="InterPro" id="IPR036397">
    <property type="entry name" value="RNaseH_sf"/>
</dbReference>
<dbReference type="OrthoDB" id="1712074at2759"/>
<proteinExistence type="predicted"/>
<dbReference type="SUPFAM" id="SSF53098">
    <property type="entry name" value="Ribonuclease H-like"/>
    <property type="match status" value="1"/>
</dbReference>
<evidence type="ECO:0000313" key="3">
    <source>
        <dbReference type="EMBL" id="KAF6168929.1"/>
    </source>
</evidence>
<keyword evidence="4" id="KW-1185">Reference proteome</keyword>
<feature type="compositionally biased region" description="Polar residues" evidence="1">
    <location>
        <begin position="1"/>
        <end position="15"/>
    </location>
</feature>
<dbReference type="PANTHER" id="PTHR47723:SF19">
    <property type="entry name" value="POLYNUCLEOTIDYL TRANSFERASE, RIBONUCLEASE H-LIKE SUPERFAMILY PROTEIN"/>
    <property type="match status" value="1"/>
</dbReference>
<dbReference type="PANTHER" id="PTHR47723">
    <property type="entry name" value="OS05G0353850 PROTEIN"/>
    <property type="match status" value="1"/>
</dbReference>
<gene>
    <name evidence="3" type="ORF">GIB67_038426</name>
</gene>
<dbReference type="AlphaFoldDB" id="A0A7J7NP27"/>
<comment type="caution">
    <text evidence="3">The sequence shown here is derived from an EMBL/GenBank/DDBJ whole genome shotgun (WGS) entry which is preliminary data.</text>
</comment>
<sequence length="292" mass="32719">MASQEPWNMESGNEGSSKELRHGRTAHNISSSSLQKKFDLLLVSKVKIGLLSQFLANLQEVILGTKLAVLFPAIPLAIITQCYNFGRVNFHLCHCCCFARNNVNSQILLLDLLSHMLPLMFRYHSDGSELEGWKCFCIQVQSVKREIGGVEWRSSLETRVRCSKVEDSARNRHFNDEWDLEWTLLQPTQCKWLIPQPGFVMVNTDGALNNVRGGIGAVVREEKGIVLRACAEYTHKSSITVHELQSIDRGLKNVIELGSKKVILGSDSKAAISIVQLIEDPLEALFSQSLNI</sequence>